<feature type="transmembrane region" description="Helical" evidence="1">
    <location>
        <begin position="109"/>
        <end position="130"/>
    </location>
</feature>
<name>A0ABT4UZP1_9PSEU</name>
<feature type="transmembrane region" description="Helical" evidence="1">
    <location>
        <begin position="69"/>
        <end position="89"/>
    </location>
</feature>
<dbReference type="Pfam" id="PF06197">
    <property type="entry name" value="DUF998"/>
    <property type="match status" value="1"/>
</dbReference>
<feature type="transmembrane region" description="Helical" evidence="1">
    <location>
        <begin position="142"/>
        <end position="164"/>
    </location>
</feature>
<feature type="transmembrane region" description="Helical" evidence="1">
    <location>
        <begin position="36"/>
        <end position="57"/>
    </location>
</feature>
<keyword evidence="1" id="KW-0472">Membrane</keyword>
<dbReference type="Proteomes" id="UP001210380">
    <property type="component" value="Unassembled WGS sequence"/>
</dbReference>
<proteinExistence type="predicted"/>
<evidence type="ECO:0000313" key="2">
    <source>
        <dbReference type="EMBL" id="MDA3627179.1"/>
    </source>
</evidence>
<keyword evidence="1" id="KW-0812">Transmembrane</keyword>
<accession>A0ABT4UZP1</accession>
<keyword evidence="1" id="KW-1133">Transmembrane helix</keyword>
<organism evidence="2 3">
    <name type="scientific">Saccharopolyspora oryzae</name>
    <dbReference type="NCBI Taxonomy" id="2997343"/>
    <lineage>
        <taxon>Bacteria</taxon>
        <taxon>Bacillati</taxon>
        <taxon>Actinomycetota</taxon>
        <taxon>Actinomycetes</taxon>
        <taxon>Pseudonocardiales</taxon>
        <taxon>Pseudonocardiaceae</taxon>
        <taxon>Saccharopolyspora</taxon>
    </lineage>
</organism>
<gene>
    <name evidence="2" type="ORF">OU415_17170</name>
</gene>
<dbReference type="EMBL" id="JAQGLA010000025">
    <property type="protein sequence ID" value="MDA3627179.1"/>
    <property type="molecule type" value="Genomic_DNA"/>
</dbReference>
<evidence type="ECO:0000313" key="3">
    <source>
        <dbReference type="Proteomes" id="UP001210380"/>
    </source>
</evidence>
<protein>
    <submittedName>
        <fullName evidence="2">DUF998 domain-containing protein</fullName>
    </submittedName>
</protein>
<dbReference type="RefSeq" id="WP_270949835.1">
    <property type="nucleotide sequence ID" value="NZ_JAQGLA010000025.1"/>
</dbReference>
<reference evidence="2 3" key="1">
    <citation type="submission" date="2022-11" db="EMBL/GenBank/DDBJ databases">
        <title>Draft genome sequence of Saccharopolyspora sp. WRP15-2 isolated from rhizosphere soils of wild rice in Thailand.</title>
        <authorList>
            <person name="Duangmal K."/>
            <person name="Kammanee S."/>
            <person name="Muangham S."/>
        </authorList>
    </citation>
    <scope>NUCLEOTIDE SEQUENCE [LARGE SCALE GENOMIC DNA]</scope>
    <source>
        <strain evidence="2 3">WRP15-2</strain>
    </source>
</reference>
<feature type="transmembrane region" description="Helical" evidence="1">
    <location>
        <begin position="176"/>
        <end position="197"/>
    </location>
</feature>
<sequence length="217" mass="23212">MAPLLFIVVILIQGELRSGYDPLHHWGSELSLGDQGWIQIANFIATGALTITFAVGLRRVLAGGPGAAAIPLLAGAFGLELIIQGIFTADPYVGYPVGSKGTTDYSLSGWVHNLNMFPTFAALTAAVLAVAYRSARNRELAWAVLSVIVAILIPAAIVVAANSFDMDTQVGRYHGLWQRIGLGITGIWYALYAVRLLRRTLNISPRAGQEVRGVAAR</sequence>
<keyword evidence="3" id="KW-1185">Reference proteome</keyword>
<dbReference type="InterPro" id="IPR009339">
    <property type="entry name" value="DUF998"/>
</dbReference>
<comment type="caution">
    <text evidence="2">The sequence shown here is derived from an EMBL/GenBank/DDBJ whole genome shotgun (WGS) entry which is preliminary data.</text>
</comment>
<evidence type="ECO:0000256" key="1">
    <source>
        <dbReference type="SAM" id="Phobius"/>
    </source>
</evidence>